<name>A0A7T3KTU0_9EURY</name>
<accession>A0A7T3KTU0</accession>
<gene>
    <name evidence="1" type="ORF">I7X12_12460</name>
</gene>
<keyword evidence="2" id="KW-1185">Reference proteome</keyword>
<dbReference type="RefSeq" id="WP_198060402.1">
    <property type="nucleotide sequence ID" value="NZ_CP065856.1"/>
</dbReference>
<sequence length="269" mass="31064">MLNGTLPHHEREDPPIELVIAVRCTQTILRRRISETDIGIDVDGEGEYEFTFTIERAESRGDVEIEPFLVRSEHQSDDADYAGRAGDRLASTASWTLEVDETDDDGGFLHPRIEPFDRHDSFPDGEHLHYLHFEDPSTPKLYLNANHGRLVDVLQNEGTRGADPRFRDVLYDYIEQSIWQQLLLRAANDIDEETGEARYPWQEEVVELFDDDLYPDIDETDELRRKIATDANSGEDLDVLVRRVDLAIQRRIDHPQRAVDLFQEGLHND</sequence>
<dbReference type="AlphaFoldDB" id="A0A7T3KTU0"/>
<dbReference type="KEGG" id="hlt:I7X12_12460"/>
<proteinExistence type="predicted"/>
<evidence type="ECO:0000313" key="1">
    <source>
        <dbReference type="EMBL" id="QPV61572.1"/>
    </source>
</evidence>
<dbReference type="Proteomes" id="UP000595001">
    <property type="component" value="Chromosome"/>
</dbReference>
<dbReference type="EMBL" id="CP065856">
    <property type="protein sequence ID" value="QPV61572.1"/>
    <property type="molecule type" value="Genomic_DNA"/>
</dbReference>
<dbReference type="OrthoDB" id="289738at2157"/>
<organism evidence="1 2">
    <name type="scientific">Halosimplex litoreum</name>
    <dbReference type="NCBI Taxonomy" id="1198301"/>
    <lineage>
        <taxon>Archaea</taxon>
        <taxon>Methanobacteriati</taxon>
        <taxon>Methanobacteriota</taxon>
        <taxon>Stenosarchaea group</taxon>
        <taxon>Halobacteria</taxon>
        <taxon>Halobacteriales</taxon>
        <taxon>Haloarculaceae</taxon>
        <taxon>Halosimplex</taxon>
    </lineage>
</organism>
<reference evidence="1 2" key="1">
    <citation type="submission" date="2020-12" db="EMBL/GenBank/DDBJ databases">
        <title>Halosimplex halophilum sp. nov. and Halosimplex salinum sp. nov., two new members of the genus Halosimplex.</title>
        <authorList>
            <person name="Cui H.L."/>
        </authorList>
    </citation>
    <scope>NUCLEOTIDE SEQUENCE [LARGE SCALE GENOMIC DNA]</scope>
    <source>
        <strain evidence="1 2">YGH94</strain>
    </source>
</reference>
<dbReference type="GeneID" id="60589319"/>
<evidence type="ECO:0000313" key="2">
    <source>
        <dbReference type="Proteomes" id="UP000595001"/>
    </source>
</evidence>
<protein>
    <submittedName>
        <fullName evidence="1">Uncharacterized protein</fullName>
    </submittedName>
</protein>